<dbReference type="OrthoDB" id="1936423at2759"/>
<dbReference type="Gramene" id="Pp3c13_24210V3.3">
    <property type="protein sequence ID" value="Pp3c13_24210V3.3"/>
    <property type="gene ID" value="Pp3c13_24210"/>
</dbReference>
<evidence type="ECO:0000313" key="3">
    <source>
        <dbReference type="Proteomes" id="UP000006727"/>
    </source>
</evidence>
<dbReference type="EnsemblPlants" id="Pp3c13_24210V3.2">
    <property type="protein sequence ID" value="Pp3c13_24210V3.2"/>
    <property type="gene ID" value="Pp3c13_24210"/>
</dbReference>
<evidence type="ECO:0000313" key="1">
    <source>
        <dbReference type="EMBL" id="PNR42957.1"/>
    </source>
</evidence>
<dbReference type="Gramene" id="Pp3c13_24210V3.2">
    <property type="protein sequence ID" value="Pp3c13_24210V3.2"/>
    <property type="gene ID" value="Pp3c13_24210"/>
</dbReference>
<name>A0A2K1JN37_PHYPA</name>
<dbReference type="AlphaFoldDB" id="A0A2K1JN37"/>
<reference evidence="1 3" key="2">
    <citation type="journal article" date="2018" name="Plant J.">
        <title>The Physcomitrella patens chromosome-scale assembly reveals moss genome structure and evolution.</title>
        <authorList>
            <person name="Lang D."/>
            <person name="Ullrich K.K."/>
            <person name="Murat F."/>
            <person name="Fuchs J."/>
            <person name="Jenkins J."/>
            <person name="Haas F.B."/>
            <person name="Piednoel M."/>
            <person name="Gundlach H."/>
            <person name="Van Bel M."/>
            <person name="Meyberg R."/>
            <person name="Vives C."/>
            <person name="Morata J."/>
            <person name="Symeonidi A."/>
            <person name="Hiss M."/>
            <person name="Muchero W."/>
            <person name="Kamisugi Y."/>
            <person name="Saleh O."/>
            <person name="Blanc G."/>
            <person name="Decker E.L."/>
            <person name="van Gessel N."/>
            <person name="Grimwood J."/>
            <person name="Hayes R.D."/>
            <person name="Graham S.W."/>
            <person name="Gunter L.E."/>
            <person name="McDaniel S.F."/>
            <person name="Hoernstein S.N.W."/>
            <person name="Larsson A."/>
            <person name="Li F.W."/>
            <person name="Perroud P.F."/>
            <person name="Phillips J."/>
            <person name="Ranjan P."/>
            <person name="Rokshar D.S."/>
            <person name="Rothfels C.J."/>
            <person name="Schneider L."/>
            <person name="Shu S."/>
            <person name="Stevenson D.W."/>
            <person name="Thummler F."/>
            <person name="Tillich M."/>
            <person name="Villarreal Aguilar J.C."/>
            <person name="Widiez T."/>
            <person name="Wong G.K."/>
            <person name="Wymore A."/>
            <person name="Zhang Y."/>
            <person name="Zimmer A.D."/>
            <person name="Quatrano R.S."/>
            <person name="Mayer K.F.X."/>
            <person name="Goodstein D."/>
            <person name="Casacuberta J.M."/>
            <person name="Vandepoele K."/>
            <person name="Reski R."/>
            <person name="Cuming A.C."/>
            <person name="Tuskan G.A."/>
            <person name="Maumus F."/>
            <person name="Salse J."/>
            <person name="Schmutz J."/>
            <person name="Rensing S.A."/>
        </authorList>
    </citation>
    <scope>NUCLEOTIDE SEQUENCE [LARGE SCALE GENOMIC DNA]</scope>
    <source>
        <strain evidence="2 3">cv. Gransden 2004</strain>
    </source>
</reference>
<dbReference type="Gramene" id="Pp3c13_24210V3.1">
    <property type="protein sequence ID" value="Pp3c13_24210V3.1"/>
    <property type="gene ID" value="Pp3c13_24210"/>
</dbReference>
<keyword evidence="3" id="KW-1185">Reference proteome</keyword>
<dbReference type="EMBL" id="ABEU02000013">
    <property type="protein sequence ID" value="PNR42957.1"/>
    <property type="molecule type" value="Genomic_DNA"/>
</dbReference>
<dbReference type="PaxDb" id="3218-PP1S37_315V6.1"/>
<sequence>MATLNVGCAHSGFQCCVRTASPDLLVGQCLSAKVLKSSVTSSRLKVHGQYIESKSGVAHADLSDGVRQGGEGIWCGLCGDGEGWLTCGRCMGEGGFPTRPGLAGVKGKVGWGRCKTCFGQTVVPCLLCGVSGVAEWKLWVEHARRHPREIGKRTIAP</sequence>
<protein>
    <submittedName>
        <fullName evidence="1 2">Uncharacterized protein</fullName>
    </submittedName>
</protein>
<dbReference type="RefSeq" id="XP_024393408.1">
    <property type="nucleotide sequence ID" value="XM_024537640.2"/>
</dbReference>
<evidence type="ECO:0000313" key="2">
    <source>
        <dbReference type="EnsemblPlants" id="Pp3c13_24210V3.1"/>
    </source>
</evidence>
<dbReference type="Proteomes" id="UP000006727">
    <property type="component" value="Chromosome 13"/>
</dbReference>
<gene>
    <name evidence="2" type="primary">LOC112290857</name>
    <name evidence="1" type="ORF">PHYPA_017789</name>
</gene>
<proteinExistence type="predicted"/>
<organism evidence="1">
    <name type="scientific">Physcomitrium patens</name>
    <name type="common">Spreading-leaved earth moss</name>
    <name type="synonym">Physcomitrella patens</name>
    <dbReference type="NCBI Taxonomy" id="3218"/>
    <lineage>
        <taxon>Eukaryota</taxon>
        <taxon>Viridiplantae</taxon>
        <taxon>Streptophyta</taxon>
        <taxon>Embryophyta</taxon>
        <taxon>Bryophyta</taxon>
        <taxon>Bryophytina</taxon>
        <taxon>Bryopsida</taxon>
        <taxon>Funariidae</taxon>
        <taxon>Funariales</taxon>
        <taxon>Funariaceae</taxon>
        <taxon>Physcomitrium</taxon>
    </lineage>
</organism>
<dbReference type="EnsemblPlants" id="Pp3c13_24210V3.3">
    <property type="protein sequence ID" value="Pp3c13_24210V3.3"/>
    <property type="gene ID" value="Pp3c13_24210"/>
</dbReference>
<dbReference type="EnsemblPlants" id="Pp3c13_24210V3.1">
    <property type="protein sequence ID" value="Pp3c13_24210V3.1"/>
    <property type="gene ID" value="Pp3c13_24210"/>
</dbReference>
<dbReference type="GeneID" id="112290857"/>
<accession>A0A2K1JN37</accession>
<reference evidence="2" key="3">
    <citation type="submission" date="2020-12" db="UniProtKB">
        <authorList>
            <consortium name="EnsemblPlants"/>
        </authorList>
    </citation>
    <scope>IDENTIFICATION</scope>
</reference>
<reference evidence="1 3" key="1">
    <citation type="journal article" date="2008" name="Science">
        <title>The Physcomitrella genome reveals evolutionary insights into the conquest of land by plants.</title>
        <authorList>
            <person name="Rensing S."/>
            <person name="Lang D."/>
            <person name="Zimmer A."/>
            <person name="Terry A."/>
            <person name="Salamov A."/>
            <person name="Shapiro H."/>
            <person name="Nishiyama T."/>
            <person name="Perroud P.-F."/>
            <person name="Lindquist E."/>
            <person name="Kamisugi Y."/>
            <person name="Tanahashi T."/>
            <person name="Sakakibara K."/>
            <person name="Fujita T."/>
            <person name="Oishi K."/>
            <person name="Shin-I T."/>
            <person name="Kuroki Y."/>
            <person name="Toyoda A."/>
            <person name="Suzuki Y."/>
            <person name="Hashimoto A."/>
            <person name="Yamaguchi K."/>
            <person name="Sugano A."/>
            <person name="Kohara Y."/>
            <person name="Fujiyama A."/>
            <person name="Anterola A."/>
            <person name="Aoki S."/>
            <person name="Ashton N."/>
            <person name="Barbazuk W.B."/>
            <person name="Barker E."/>
            <person name="Bennetzen J."/>
            <person name="Bezanilla M."/>
            <person name="Blankenship R."/>
            <person name="Cho S.H."/>
            <person name="Dutcher S."/>
            <person name="Estelle M."/>
            <person name="Fawcett J.A."/>
            <person name="Gundlach H."/>
            <person name="Hanada K."/>
            <person name="Heyl A."/>
            <person name="Hicks K.A."/>
            <person name="Hugh J."/>
            <person name="Lohr M."/>
            <person name="Mayer K."/>
            <person name="Melkozernov A."/>
            <person name="Murata T."/>
            <person name="Nelson D."/>
            <person name="Pils B."/>
            <person name="Prigge M."/>
            <person name="Reiss B."/>
            <person name="Renner T."/>
            <person name="Rombauts S."/>
            <person name="Rushton P."/>
            <person name="Sanderfoot A."/>
            <person name="Schween G."/>
            <person name="Shiu S.-H."/>
            <person name="Stueber K."/>
            <person name="Theodoulou F.L."/>
            <person name="Tu H."/>
            <person name="Van de Peer Y."/>
            <person name="Verrier P.J."/>
            <person name="Waters E."/>
            <person name="Wood A."/>
            <person name="Yang L."/>
            <person name="Cove D."/>
            <person name="Cuming A."/>
            <person name="Hasebe M."/>
            <person name="Lucas S."/>
            <person name="Mishler D.B."/>
            <person name="Reski R."/>
            <person name="Grigoriev I."/>
            <person name="Quatrano R.S."/>
            <person name="Boore J.L."/>
        </authorList>
    </citation>
    <scope>NUCLEOTIDE SEQUENCE [LARGE SCALE GENOMIC DNA]</scope>
    <source>
        <strain evidence="2 3">cv. Gransden 2004</strain>
    </source>
</reference>